<sequence>MEIIEGKTNLIVSQTAIVFSLLGLLIPFLVDKIESVPIIFKVVLLITVLLAFFSYMLSLRNAIKNFKITEFKYRSPGVNNVISFKDKPEELFVAEEVRDLLNSVDINKAINNHKGTNLLHAYNAFKLGNFFMGISVTILMISLLFLKQEDKSIQIRSPLEIKGLEELNKTIKSIRLQPDTIIMKKENNLKQENVIRSVQPNQGDR</sequence>
<evidence type="ECO:0000256" key="1">
    <source>
        <dbReference type="SAM" id="Phobius"/>
    </source>
</evidence>
<keyword evidence="3" id="KW-1185">Reference proteome</keyword>
<keyword evidence="1" id="KW-1133">Transmembrane helix</keyword>
<gene>
    <name evidence="2" type="ORF">LX66_1926</name>
</gene>
<proteinExistence type="predicted"/>
<dbReference type="Proteomes" id="UP000316778">
    <property type="component" value="Unassembled WGS sequence"/>
</dbReference>
<dbReference type="EMBL" id="VLLG01000003">
    <property type="protein sequence ID" value="TWI87854.1"/>
    <property type="molecule type" value="Genomic_DNA"/>
</dbReference>
<feature type="transmembrane region" description="Helical" evidence="1">
    <location>
        <begin position="38"/>
        <end position="57"/>
    </location>
</feature>
<feature type="transmembrane region" description="Helical" evidence="1">
    <location>
        <begin position="127"/>
        <end position="146"/>
    </location>
</feature>
<dbReference type="AlphaFoldDB" id="A0A562T3L1"/>
<protein>
    <submittedName>
        <fullName evidence="2">Uncharacterized protein</fullName>
    </submittedName>
</protein>
<evidence type="ECO:0000313" key="3">
    <source>
        <dbReference type="Proteomes" id="UP000316778"/>
    </source>
</evidence>
<name>A0A562T3L1_CHIJA</name>
<organism evidence="2 3">
    <name type="scientific">Chitinophaga japonensis</name>
    <name type="common">Flexibacter japonensis</name>
    <dbReference type="NCBI Taxonomy" id="104662"/>
    <lineage>
        <taxon>Bacteria</taxon>
        <taxon>Pseudomonadati</taxon>
        <taxon>Bacteroidota</taxon>
        <taxon>Chitinophagia</taxon>
        <taxon>Chitinophagales</taxon>
        <taxon>Chitinophagaceae</taxon>
        <taxon>Chitinophaga</taxon>
    </lineage>
</organism>
<comment type="caution">
    <text evidence="2">The sequence shown here is derived from an EMBL/GenBank/DDBJ whole genome shotgun (WGS) entry which is preliminary data.</text>
</comment>
<keyword evidence="1" id="KW-0812">Transmembrane</keyword>
<accession>A0A562T3L1</accession>
<reference evidence="2 3" key="1">
    <citation type="journal article" date="2013" name="Stand. Genomic Sci.">
        <title>Genomic Encyclopedia of Type Strains, Phase I: The one thousand microbial genomes (KMG-I) project.</title>
        <authorList>
            <person name="Kyrpides N.C."/>
            <person name="Woyke T."/>
            <person name="Eisen J.A."/>
            <person name="Garrity G."/>
            <person name="Lilburn T.G."/>
            <person name="Beck B.J."/>
            <person name="Whitman W.B."/>
            <person name="Hugenholtz P."/>
            <person name="Klenk H.P."/>
        </authorList>
    </citation>
    <scope>NUCLEOTIDE SEQUENCE [LARGE SCALE GENOMIC DNA]</scope>
    <source>
        <strain evidence="2 3">DSM 13484</strain>
    </source>
</reference>
<evidence type="ECO:0000313" key="2">
    <source>
        <dbReference type="EMBL" id="TWI87854.1"/>
    </source>
</evidence>
<feature type="transmembrane region" description="Helical" evidence="1">
    <location>
        <begin position="12"/>
        <end position="31"/>
    </location>
</feature>
<keyword evidence="1" id="KW-0472">Membrane</keyword>